<accession>A0AC35TFM9</accession>
<name>A0AC35TFM9_9BILA</name>
<evidence type="ECO:0000313" key="2">
    <source>
        <dbReference type="WBParaSite" id="RSKR_0000004200.1"/>
    </source>
</evidence>
<organism evidence="1 2">
    <name type="scientific">Rhabditophanes sp. KR3021</name>
    <dbReference type="NCBI Taxonomy" id="114890"/>
    <lineage>
        <taxon>Eukaryota</taxon>
        <taxon>Metazoa</taxon>
        <taxon>Ecdysozoa</taxon>
        <taxon>Nematoda</taxon>
        <taxon>Chromadorea</taxon>
        <taxon>Rhabditida</taxon>
        <taxon>Tylenchina</taxon>
        <taxon>Panagrolaimomorpha</taxon>
        <taxon>Strongyloidoidea</taxon>
        <taxon>Alloionematidae</taxon>
        <taxon>Rhabditophanes</taxon>
    </lineage>
</organism>
<reference evidence="2" key="1">
    <citation type="submission" date="2016-11" db="UniProtKB">
        <authorList>
            <consortium name="WormBaseParasite"/>
        </authorList>
    </citation>
    <scope>IDENTIFICATION</scope>
    <source>
        <strain evidence="2">KR3021</strain>
    </source>
</reference>
<dbReference type="WBParaSite" id="RSKR_0000004200.1">
    <property type="protein sequence ID" value="RSKR_0000004200.1"/>
    <property type="gene ID" value="RSKR_0000004200"/>
</dbReference>
<sequence length="208" mass="23433">MLVVVVGAILIGCISGFENDLNGTINKIHLTVYAETQCSDTTHFFRKHLLPTHKTLGNHIMLKVIPFGKASCTYDEDDFKCSCQHGKNECDLNILQNCILYQITDPIQYLPLIYCIQGKRNYEVAVRECLDEIEEQVADGIIACGKGKKGRRLLYIAGKKTASLSPLLNFVPWVTINHQRQSSFTYSLEKEICKQLNITAEPCSKYIA</sequence>
<protein>
    <submittedName>
        <fullName evidence="2">Gamma interferon inducible lysosomal thiol reductase</fullName>
    </submittedName>
</protein>
<evidence type="ECO:0000313" key="1">
    <source>
        <dbReference type="Proteomes" id="UP000095286"/>
    </source>
</evidence>
<proteinExistence type="predicted"/>
<dbReference type="Proteomes" id="UP000095286">
    <property type="component" value="Unplaced"/>
</dbReference>